<accession>A0A0D1BXC4</accession>
<feature type="domain" description="CBS" evidence="2">
    <location>
        <begin position="67"/>
        <end position="123"/>
    </location>
</feature>
<organism evidence="3 4">
    <name type="scientific">Clostridium botulinum B2 450</name>
    <dbReference type="NCBI Taxonomy" id="1379739"/>
    <lineage>
        <taxon>Bacteria</taxon>
        <taxon>Bacillati</taxon>
        <taxon>Bacillota</taxon>
        <taxon>Clostridia</taxon>
        <taxon>Eubacteriales</taxon>
        <taxon>Clostridiaceae</taxon>
        <taxon>Clostridium</taxon>
    </lineage>
</organism>
<dbReference type="HOGENOM" id="CLU_045375_0_0_9"/>
<dbReference type="RefSeq" id="WP_043032194.1">
    <property type="nucleotide sequence ID" value="NZ_JXSU01000007.1"/>
</dbReference>
<dbReference type="InterPro" id="IPR050486">
    <property type="entry name" value="Mannose-1P_guanyltransferase"/>
</dbReference>
<dbReference type="Gene3D" id="3.90.550.10">
    <property type="entry name" value="Spore Coat Polysaccharide Biosynthesis Protein SpsA, Chain A"/>
    <property type="match status" value="1"/>
</dbReference>
<evidence type="ECO:0000313" key="4">
    <source>
        <dbReference type="Proteomes" id="UP000032250"/>
    </source>
</evidence>
<dbReference type="Proteomes" id="UP000032250">
    <property type="component" value="Unassembled WGS sequence"/>
</dbReference>
<dbReference type="PATRIC" id="fig|1379739.3.peg.3070"/>
<comment type="caution">
    <text evidence="3">The sequence shown here is derived from an EMBL/GenBank/DDBJ whole genome shotgun (WGS) entry which is preliminary data.</text>
</comment>
<keyword evidence="1" id="KW-0129">CBS domain</keyword>
<dbReference type="EMBL" id="JXSU01000007">
    <property type="protein sequence ID" value="KIS24522.1"/>
    <property type="molecule type" value="Genomic_DNA"/>
</dbReference>
<evidence type="ECO:0000259" key="2">
    <source>
        <dbReference type="PROSITE" id="PS51371"/>
    </source>
</evidence>
<dbReference type="CDD" id="cd06426">
    <property type="entry name" value="NTP_transferase_like_2"/>
    <property type="match status" value="1"/>
</dbReference>
<dbReference type="PANTHER" id="PTHR22572">
    <property type="entry name" value="SUGAR-1-PHOSPHATE GUANYL TRANSFERASE"/>
    <property type="match status" value="1"/>
</dbReference>
<dbReference type="InterPro" id="IPR000644">
    <property type="entry name" value="CBS_dom"/>
</dbReference>
<dbReference type="InterPro" id="IPR046342">
    <property type="entry name" value="CBS_dom_sf"/>
</dbReference>
<dbReference type="SMART" id="SM00116">
    <property type="entry name" value="CBS"/>
    <property type="match status" value="2"/>
</dbReference>
<feature type="domain" description="CBS" evidence="2">
    <location>
        <begin position="1"/>
        <end position="59"/>
    </location>
</feature>
<protein>
    <submittedName>
        <fullName evidence="3">Nucleotidyl transferase</fullName>
    </submittedName>
</protein>
<dbReference type="SUPFAM" id="SSF53448">
    <property type="entry name" value="Nucleotide-diphospho-sugar transferases"/>
    <property type="match status" value="1"/>
</dbReference>
<dbReference type="InterPro" id="IPR029044">
    <property type="entry name" value="Nucleotide-diphossugar_trans"/>
</dbReference>
<evidence type="ECO:0000256" key="1">
    <source>
        <dbReference type="PROSITE-ProRule" id="PRU00703"/>
    </source>
</evidence>
<dbReference type="SUPFAM" id="SSF54631">
    <property type="entry name" value="CBS-domain pair"/>
    <property type="match status" value="1"/>
</dbReference>
<proteinExistence type="predicted"/>
<sequence length="360" mass="41123">MINNIEKILAYPYYSIKKSLKLLDKGAKGIILVVDEKRKLIGTVTDGDIRRAILEGMSLEKKIEEIMHINPIKVKQGTSIEEIKDVLIKNAIREIPIVDEDNRVVDMITVNDILLPKGKENPVIIMAGGLGTRLKDLTKEVPKPMLRIGNDPILQHIINNFKQYGYNKFFISVNYKAEIIENYFQDGYIYGVKIEYIKEHKRMGTAGGIKLAESFVNKPFFVINGDIFTNLNLENMMNYHIDNSFDITVGTRKHSFQIPYGVVKTEENSITGMEEKPNMEYLINAGVYCLSPKVISLIPQDEYFEITDLIDICIKKGLNVGSYEIKDYWMDIGRIEDYNKVNKDIYDLISADKSVGDKCD</sequence>
<keyword evidence="3" id="KW-0808">Transferase</keyword>
<dbReference type="OrthoDB" id="9801899at2"/>
<dbReference type="Pfam" id="PF00483">
    <property type="entry name" value="NTP_transferase"/>
    <property type="match status" value="1"/>
</dbReference>
<dbReference type="AlphaFoldDB" id="A0A0D1BXC4"/>
<dbReference type="GO" id="GO:0016740">
    <property type="term" value="F:transferase activity"/>
    <property type="evidence" value="ECO:0007669"/>
    <property type="project" value="UniProtKB-KW"/>
</dbReference>
<evidence type="ECO:0000313" key="3">
    <source>
        <dbReference type="EMBL" id="KIS24522.1"/>
    </source>
</evidence>
<dbReference type="InterPro" id="IPR005835">
    <property type="entry name" value="NTP_transferase_dom"/>
</dbReference>
<dbReference type="PROSITE" id="PS51371">
    <property type="entry name" value="CBS"/>
    <property type="match status" value="2"/>
</dbReference>
<reference evidence="3 4" key="1">
    <citation type="submission" date="2014-06" db="EMBL/GenBank/DDBJ databases">
        <title>Genome characterization of distinct group I Clostridium botulinum lineages.</title>
        <authorList>
            <person name="Giordani F."/>
            <person name="Anselmo A."/>
            <person name="Fillo S."/>
            <person name="Palozzi A.M."/>
            <person name="Fortunato A."/>
            <person name="Gentile B."/>
            <person name="Ciammaruconi A."/>
            <person name="Anniballi F."/>
            <person name="De Medici D."/>
            <person name="Lista F."/>
        </authorList>
    </citation>
    <scope>NUCLEOTIDE SEQUENCE [LARGE SCALE GENOMIC DNA]</scope>
    <source>
        <strain evidence="3 4">B2 450</strain>
    </source>
</reference>
<dbReference type="CDD" id="cd04607">
    <property type="entry name" value="CBS_pair_NTP_transferase_assoc"/>
    <property type="match status" value="1"/>
</dbReference>
<dbReference type="Gene3D" id="3.10.580.10">
    <property type="entry name" value="CBS-domain"/>
    <property type="match status" value="1"/>
</dbReference>
<name>A0A0D1BXC4_CLOBO</name>
<gene>
    <name evidence="3" type="ORF">N495_13410</name>
</gene>
<dbReference type="Pfam" id="PF00571">
    <property type="entry name" value="CBS"/>
    <property type="match status" value="2"/>
</dbReference>